<feature type="binding site" evidence="12">
    <location>
        <position position="49"/>
    </location>
    <ligand>
        <name>Fe cation</name>
        <dbReference type="ChEBI" id="CHEBI:24875"/>
        <label>2</label>
        <note>catalytic</note>
    </ligand>
</feature>
<dbReference type="InterPro" id="IPR002742">
    <property type="entry name" value="Desulfoferrodoxin_Fe-bd_dom"/>
</dbReference>
<dbReference type="Gene3D" id="2.60.40.730">
    <property type="entry name" value="SOR catalytic domain"/>
    <property type="match status" value="1"/>
</dbReference>
<evidence type="ECO:0000256" key="5">
    <source>
        <dbReference type="ARBA" id="ARBA00022448"/>
    </source>
</evidence>
<evidence type="ECO:0000256" key="10">
    <source>
        <dbReference type="ARBA" id="ARBA00031398"/>
    </source>
</evidence>
<dbReference type="InterPro" id="IPR038094">
    <property type="entry name" value="Desulfoferrodoxin_N_sf"/>
</dbReference>
<comment type="cofactor">
    <cofactor evidence="1">
        <name>Cu(2+)</name>
        <dbReference type="ChEBI" id="CHEBI:29036"/>
    </cofactor>
</comment>
<dbReference type="Proteomes" id="UP000886865">
    <property type="component" value="Unassembled WGS sequence"/>
</dbReference>
<keyword evidence="5" id="KW-0813">Transport</keyword>
<dbReference type="Pfam" id="PF06397">
    <property type="entry name" value="Desulfoferrod_N"/>
    <property type="match status" value="1"/>
</dbReference>
<dbReference type="EMBL" id="DVJQ01000049">
    <property type="protein sequence ID" value="HIS74560.1"/>
    <property type="molecule type" value="Genomic_DNA"/>
</dbReference>
<evidence type="ECO:0000256" key="7">
    <source>
        <dbReference type="ARBA" id="ARBA00022982"/>
    </source>
</evidence>
<dbReference type="GO" id="GO:0019430">
    <property type="term" value="P:removal of superoxide radicals"/>
    <property type="evidence" value="ECO:0007669"/>
    <property type="project" value="InterPro"/>
</dbReference>
<keyword evidence="8 12" id="KW-0408">Iron</keyword>
<evidence type="ECO:0000256" key="2">
    <source>
        <dbReference type="ARBA" id="ARBA00005941"/>
    </source>
</evidence>
<gene>
    <name evidence="15" type="ORF">IAA86_06035</name>
</gene>
<dbReference type="InterPro" id="IPR036073">
    <property type="entry name" value="Desulfoferrodoxin_Fe-bd_dom_sf"/>
</dbReference>
<feature type="binding site" evidence="12">
    <location>
        <position position="10"/>
    </location>
    <ligand>
        <name>Fe cation</name>
        <dbReference type="ChEBI" id="CHEBI:24875"/>
        <label>1</label>
    </ligand>
</feature>
<comment type="catalytic activity">
    <reaction evidence="11">
        <text>reduced [rubredoxin] + superoxide + 2 H(+) = oxidized [rubredoxin] + H2O2</text>
        <dbReference type="Rhea" id="RHEA:21324"/>
        <dbReference type="Rhea" id="RHEA-COMP:10302"/>
        <dbReference type="Rhea" id="RHEA-COMP:10303"/>
        <dbReference type="ChEBI" id="CHEBI:15378"/>
        <dbReference type="ChEBI" id="CHEBI:16240"/>
        <dbReference type="ChEBI" id="CHEBI:18421"/>
        <dbReference type="ChEBI" id="CHEBI:29033"/>
        <dbReference type="ChEBI" id="CHEBI:29034"/>
        <dbReference type="EC" id="1.15.1.2"/>
    </reaction>
</comment>
<feature type="binding site" evidence="12">
    <location>
        <position position="122"/>
    </location>
    <ligand>
        <name>Fe cation</name>
        <dbReference type="ChEBI" id="CHEBI:24875"/>
        <label>1</label>
    </ligand>
</feature>
<evidence type="ECO:0000259" key="14">
    <source>
        <dbReference type="Pfam" id="PF06397"/>
    </source>
</evidence>
<dbReference type="PANTHER" id="PTHR36541">
    <property type="entry name" value="SUPEROXIDE REDUCTASE-RELATED"/>
    <property type="match status" value="1"/>
</dbReference>
<dbReference type="CDD" id="cd00974">
    <property type="entry name" value="DSRD"/>
    <property type="match status" value="1"/>
</dbReference>
<dbReference type="Gene3D" id="2.20.28.100">
    <property type="entry name" value="Desulphoferrodoxin, N-terminal domain"/>
    <property type="match status" value="1"/>
</dbReference>
<comment type="function">
    <text evidence="9">Catalyzes the one-electron reduction of superoxide anion radical to hydrogen peroxide at a nonheme ferrous iron center. Plays a fundamental role in case of oxidative stress via its superoxide detoxification activity.</text>
</comment>
<evidence type="ECO:0000256" key="8">
    <source>
        <dbReference type="ARBA" id="ARBA00023004"/>
    </source>
</evidence>
<keyword evidence="7" id="KW-0249">Electron transport</keyword>
<feature type="domain" description="Desulfoferrodoxin ferrous iron-binding" evidence="13">
    <location>
        <begin position="44"/>
        <end position="127"/>
    </location>
</feature>
<keyword evidence="6 12" id="KW-0479">Metal-binding</keyword>
<feature type="binding site" evidence="12">
    <location>
        <position position="13"/>
    </location>
    <ligand>
        <name>Fe cation</name>
        <dbReference type="ChEBI" id="CHEBI:24875"/>
        <label>1</label>
    </ligand>
</feature>
<dbReference type="InterPro" id="IPR051233">
    <property type="entry name" value="Desulfoferrodoxin_SOR"/>
</dbReference>
<name>A0A9D1FJX7_9BACT</name>
<dbReference type="NCBIfam" id="TIGR00320">
    <property type="entry name" value="dfx_rbo"/>
    <property type="match status" value="1"/>
</dbReference>
<dbReference type="InterPro" id="IPR004462">
    <property type="entry name" value="Desulfoferrodoxin_N"/>
</dbReference>
<organism evidence="15 16">
    <name type="scientific">Candidatus Galligastranaerophilus intestinavium</name>
    <dbReference type="NCBI Taxonomy" id="2840836"/>
    <lineage>
        <taxon>Bacteria</taxon>
        <taxon>Candidatus Galligastranaerophilus</taxon>
    </lineage>
</organism>
<dbReference type="GO" id="GO:0005506">
    <property type="term" value="F:iron ion binding"/>
    <property type="evidence" value="ECO:0007669"/>
    <property type="project" value="InterPro"/>
</dbReference>
<evidence type="ECO:0000259" key="13">
    <source>
        <dbReference type="Pfam" id="PF01880"/>
    </source>
</evidence>
<comment type="cofactor">
    <cofactor evidence="12">
        <name>Fe(3+)</name>
        <dbReference type="ChEBI" id="CHEBI:29034"/>
    </cofactor>
    <text evidence="12">Binds 1 Fe(3+) ion per subunit. The iron ion 1 is coordinated via 4 cysteine residues.</text>
</comment>
<dbReference type="PANTHER" id="PTHR36541:SF1">
    <property type="entry name" value="SUPEROXIDE REDUCTASE-RELATED"/>
    <property type="match status" value="1"/>
</dbReference>
<dbReference type="AlphaFoldDB" id="A0A9D1FJX7"/>
<dbReference type="Pfam" id="PF01880">
    <property type="entry name" value="Desulfoferrodox"/>
    <property type="match status" value="1"/>
</dbReference>
<reference evidence="15" key="1">
    <citation type="submission" date="2020-10" db="EMBL/GenBank/DDBJ databases">
        <authorList>
            <person name="Gilroy R."/>
        </authorList>
    </citation>
    <scope>NUCLEOTIDE SEQUENCE</scope>
    <source>
        <strain evidence="15">CHK152-2871</strain>
    </source>
</reference>
<sequence length="137" mass="15724">MTNKLDIFKCNVCGNIVEVVLSGGGELVCCNQPMELVVPKTSVESGEKHIPVLEENGDDKTVRVGSMPHPMEDEHYIQFIEVISKDQKWVKRKYLHPHEQPEMKFKCKCDKKFDAFAHCNLHGLWENKFEGENHNGQ</sequence>
<proteinExistence type="inferred from homology"/>
<comment type="caution">
    <text evidence="15">The sequence shown here is derived from an EMBL/GenBank/DDBJ whole genome shotgun (WGS) entry which is preliminary data.</text>
</comment>
<evidence type="ECO:0000256" key="6">
    <source>
        <dbReference type="ARBA" id="ARBA00022723"/>
    </source>
</evidence>
<dbReference type="InterPro" id="IPR004793">
    <property type="entry name" value="Desulfoferrodoxin_rbo"/>
</dbReference>
<evidence type="ECO:0000256" key="12">
    <source>
        <dbReference type="PIRSR" id="PIRSR604793-1"/>
    </source>
</evidence>
<evidence type="ECO:0000256" key="1">
    <source>
        <dbReference type="ARBA" id="ARBA00001973"/>
    </source>
</evidence>
<dbReference type="SUPFAM" id="SSF49367">
    <property type="entry name" value="Superoxide reductase-like"/>
    <property type="match status" value="1"/>
</dbReference>
<evidence type="ECO:0000256" key="11">
    <source>
        <dbReference type="ARBA" id="ARBA00047448"/>
    </source>
</evidence>
<comment type="similarity">
    <text evidence="2">Belongs to the desulfoferrodoxin family.</text>
</comment>
<protein>
    <recommendedName>
        <fullName evidence="4">Desulfoferrodoxin</fullName>
        <ecNumber evidence="3">1.15.1.2</ecNumber>
    </recommendedName>
    <alternativeName>
        <fullName evidence="10">Superoxide reductase</fullName>
    </alternativeName>
</protein>
<evidence type="ECO:0000256" key="4">
    <source>
        <dbReference type="ARBA" id="ARBA00014839"/>
    </source>
</evidence>
<evidence type="ECO:0000256" key="9">
    <source>
        <dbReference type="ARBA" id="ARBA00024690"/>
    </source>
</evidence>
<dbReference type="NCBIfam" id="TIGR00332">
    <property type="entry name" value="neela_ferrous"/>
    <property type="match status" value="1"/>
</dbReference>
<reference evidence="15" key="2">
    <citation type="journal article" date="2021" name="PeerJ">
        <title>Extensive microbial diversity within the chicken gut microbiome revealed by metagenomics and culture.</title>
        <authorList>
            <person name="Gilroy R."/>
            <person name="Ravi A."/>
            <person name="Getino M."/>
            <person name="Pursley I."/>
            <person name="Horton D.L."/>
            <person name="Alikhan N.F."/>
            <person name="Baker D."/>
            <person name="Gharbi K."/>
            <person name="Hall N."/>
            <person name="Watson M."/>
            <person name="Adriaenssens E.M."/>
            <person name="Foster-Nyarko E."/>
            <person name="Jarju S."/>
            <person name="Secka A."/>
            <person name="Antonio M."/>
            <person name="Oren A."/>
            <person name="Chaudhuri R.R."/>
            <person name="La Ragione R."/>
            <person name="Hildebrand F."/>
            <person name="Pallen M.J."/>
        </authorList>
    </citation>
    <scope>NUCLEOTIDE SEQUENCE</scope>
    <source>
        <strain evidence="15">CHK152-2871</strain>
    </source>
</reference>
<dbReference type="SUPFAM" id="SSF57802">
    <property type="entry name" value="Rubredoxin-like"/>
    <property type="match status" value="1"/>
</dbReference>
<feature type="binding site" evidence="12">
    <location>
        <position position="119"/>
    </location>
    <ligand>
        <name>Fe cation</name>
        <dbReference type="ChEBI" id="CHEBI:24875"/>
        <label>2</label>
        <note>catalytic</note>
    </ligand>
</feature>
<evidence type="ECO:0000313" key="15">
    <source>
        <dbReference type="EMBL" id="HIS74560.1"/>
    </source>
</evidence>
<dbReference type="GO" id="GO:0050605">
    <property type="term" value="F:superoxide reductase activity"/>
    <property type="evidence" value="ECO:0007669"/>
    <property type="project" value="UniProtKB-EC"/>
</dbReference>
<evidence type="ECO:0000313" key="16">
    <source>
        <dbReference type="Proteomes" id="UP000886865"/>
    </source>
</evidence>
<feature type="binding site" evidence="12">
    <location>
        <position position="69"/>
    </location>
    <ligand>
        <name>Fe cation</name>
        <dbReference type="ChEBI" id="CHEBI:24875"/>
        <label>2</label>
        <note>catalytic</note>
    </ligand>
</feature>
<feature type="binding site" evidence="12">
    <location>
        <position position="75"/>
    </location>
    <ligand>
        <name>Fe cation</name>
        <dbReference type="ChEBI" id="CHEBI:24875"/>
        <label>2</label>
        <note>catalytic</note>
    </ligand>
</feature>
<dbReference type="EC" id="1.15.1.2" evidence="3"/>
<dbReference type="NCBIfam" id="TIGR00319">
    <property type="entry name" value="desulf_FeS4"/>
    <property type="match status" value="1"/>
</dbReference>
<feature type="binding site" evidence="12">
    <location>
        <position position="30"/>
    </location>
    <ligand>
        <name>Fe cation</name>
        <dbReference type="ChEBI" id="CHEBI:24875"/>
        <label>1</label>
    </ligand>
</feature>
<feature type="domain" description="Desulfoferrodoxin N-terminal" evidence="14">
    <location>
        <begin position="2"/>
        <end position="36"/>
    </location>
</feature>
<feature type="binding site" evidence="12">
    <location>
        <position position="29"/>
    </location>
    <ligand>
        <name>Fe cation</name>
        <dbReference type="ChEBI" id="CHEBI:24875"/>
        <label>1</label>
    </ligand>
</feature>
<comment type="cofactor">
    <cofactor evidence="12">
        <name>Fe(2+)</name>
        <dbReference type="ChEBI" id="CHEBI:29033"/>
    </cofactor>
    <text evidence="12">Binds 1 Fe(2+) ion per subunit. The iron ion 2 is coordinated via four histidines and one cysteine residue.</text>
</comment>
<accession>A0A9D1FJX7</accession>
<evidence type="ECO:0000256" key="3">
    <source>
        <dbReference type="ARBA" id="ARBA00012679"/>
    </source>
</evidence>